<comment type="function">
    <text evidence="5">NDH-1 shuttles electrons from NADH, via FMN and iron-sulfur (Fe-S) centers, to quinones in the respiratory chain. The immediate electron acceptor for the enzyme in this species is believed to be ubiquinone. Couples the redox reaction to proton translocation (for every two electrons transferred, four hydrogen ions are translocated across the cytoplasmic membrane), and thus conserves the redox energy in a proton gradient.</text>
</comment>
<keyword evidence="5" id="KW-1278">Translocase</keyword>
<feature type="transmembrane region" description="Helical" evidence="5">
    <location>
        <begin position="295"/>
        <end position="316"/>
    </location>
</feature>
<evidence type="ECO:0000259" key="7">
    <source>
        <dbReference type="Pfam" id="PF00361"/>
    </source>
</evidence>
<dbReference type="NCBIfam" id="TIGR01770">
    <property type="entry name" value="NDH_I_N"/>
    <property type="match status" value="1"/>
</dbReference>
<dbReference type="InterPro" id="IPR001750">
    <property type="entry name" value="ND/Mrp_TM"/>
</dbReference>
<dbReference type="EC" id="7.1.1.-" evidence="5"/>
<keyword evidence="5" id="KW-0874">Quinone</keyword>
<evidence type="ECO:0000256" key="1">
    <source>
        <dbReference type="ARBA" id="ARBA00004127"/>
    </source>
</evidence>
<sequence length="482" mass="54899">MGITLNFFVILTEIIFILISSFIFLIDKFIKNKNYAFYITLITLILACYLILFVPFGEFTYAYKADFYSSTLKLFLVCGAILISLISYNYLQYYINLNSGEYYGFLLFSIVGAFLMLSGMDLVTIYLAMELMSFPVYFLIALNYAYNRPSLEGALKYFIVGSLGSVFILIGLGIIYYFTGTFILQEISKVLENNLYLRELLIGFIFILIGFSIKLSLVPFHMWAPDAYESAPVPITSFIAGIVKFAVIATLIKIILIGFNSLRIEIGEVLIPIILASILIGNIMAIKQDNIIRMLAYSSIAHAGYAGLGLISADYLGYSFVIFYMLVYLITVIGTFSILVFLANFKKELLHIPSMASLCEKTPFVCFLLLILMFSLAGIPPTAGFIAKFYVFMSLIKSKYVWVALLAILFAVIGAYPYLRVLKVIYMDKQEFEFKFKYDFTFLIPVCITVFLVIIIGIYPKPWTDIIYKTMYFYLTSLFYTY</sequence>
<dbReference type="GO" id="GO:0005886">
    <property type="term" value="C:plasma membrane"/>
    <property type="evidence" value="ECO:0007669"/>
    <property type="project" value="UniProtKB-SubCell"/>
</dbReference>
<keyword evidence="4 5" id="KW-0472">Membrane</keyword>
<feature type="transmembrane region" description="Helical" evidence="5">
    <location>
        <begin position="103"/>
        <end position="119"/>
    </location>
</feature>
<evidence type="ECO:0000313" key="9">
    <source>
        <dbReference type="Proteomes" id="UP000235460"/>
    </source>
</evidence>
<organism evidence="8 9">
    <name type="scientific">Thermodesulfobacterium geofontis</name>
    <dbReference type="NCBI Taxonomy" id="1295609"/>
    <lineage>
        <taxon>Bacteria</taxon>
        <taxon>Pseudomonadati</taxon>
        <taxon>Thermodesulfobacteriota</taxon>
        <taxon>Thermodesulfobacteria</taxon>
        <taxon>Thermodesulfobacteriales</taxon>
        <taxon>Thermodesulfobacteriaceae</taxon>
        <taxon>Thermodesulfobacterium</taxon>
    </lineage>
</organism>
<comment type="subcellular location">
    <subcellularLocation>
        <location evidence="5">Cell membrane</location>
        <topology evidence="5">Multi-pass membrane protein</topology>
    </subcellularLocation>
    <subcellularLocation>
        <location evidence="1">Endomembrane system</location>
        <topology evidence="1">Multi-pass membrane protein</topology>
    </subcellularLocation>
    <subcellularLocation>
        <location evidence="6">Membrane</location>
        <topology evidence="6">Multi-pass membrane protein</topology>
    </subcellularLocation>
</comment>
<evidence type="ECO:0000256" key="3">
    <source>
        <dbReference type="ARBA" id="ARBA00022989"/>
    </source>
</evidence>
<feature type="transmembrane region" description="Helical" evidence="5">
    <location>
        <begin position="157"/>
        <end position="180"/>
    </location>
</feature>
<dbReference type="GO" id="GO:0048038">
    <property type="term" value="F:quinone binding"/>
    <property type="evidence" value="ECO:0007669"/>
    <property type="project" value="UniProtKB-KW"/>
</dbReference>
<feature type="transmembrane region" description="Helical" evidence="5">
    <location>
        <begin position="364"/>
        <end position="387"/>
    </location>
</feature>
<dbReference type="GO" id="GO:0008137">
    <property type="term" value="F:NADH dehydrogenase (ubiquinone) activity"/>
    <property type="evidence" value="ECO:0007669"/>
    <property type="project" value="InterPro"/>
</dbReference>
<gene>
    <name evidence="5" type="primary">nuoN</name>
    <name evidence="8" type="ORF">C0190_04905</name>
</gene>
<comment type="caution">
    <text evidence="8">The sequence shown here is derived from an EMBL/GenBank/DDBJ whole genome shotgun (WGS) entry which is preliminary data.</text>
</comment>
<dbReference type="Proteomes" id="UP000235460">
    <property type="component" value="Unassembled WGS sequence"/>
</dbReference>
<feature type="transmembrane region" description="Helical" evidence="5">
    <location>
        <begin position="35"/>
        <end position="54"/>
    </location>
</feature>
<accession>A0A2N7PN22</accession>
<keyword evidence="5" id="KW-0813">Transport</keyword>
<comment type="similarity">
    <text evidence="5">Belongs to the complex I subunit 2 family.</text>
</comment>
<keyword evidence="5" id="KW-1003">Cell membrane</keyword>
<dbReference type="AlphaFoldDB" id="A0A2N7PN22"/>
<feature type="transmembrane region" description="Helical" evidence="5">
    <location>
        <begin position="74"/>
        <end position="91"/>
    </location>
</feature>
<evidence type="ECO:0000256" key="5">
    <source>
        <dbReference type="HAMAP-Rule" id="MF_00445"/>
    </source>
</evidence>
<reference evidence="8 9" key="1">
    <citation type="submission" date="2018-01" db="EMBL/GenBank/DDBJ databases">
        <title>Metagenomic assembled genomes from two thermal pools in the Uzon Caldera, Kamchatka, Russia.</title>
        <authorList>
            <person name="Wilkins L."/>
            <person name="Ettinger C."/>
        </authorList>
    </citation>
    <scope>NUCLEOTIDE SEQUENCE [LARGE SCALE GENOMIC DNA]</scope>
    <source>
        <strain evidence="8">ZAV-08</strain>
    </source>
</reference>
<feature type="domain" description="NADH:quinone oxidoreductase/Mrp antiporter transmembrane" evidence="7">
    <location>
        <begin position="120"/>
        <end position="413"/>
    </location>
</feature>
<evidence type="ECO:0000256" key="4">
    <source>
        <dbReference type="ARBA" id="ARBA00023136"/>
    </source>
</evidence>
<protein>
    <recommendedName>
        <fullName evidence="5">NADH-quinone oxidoreductase subunit N</fullName>
        <ecNumber evidence="5">7.1.1.-</ecNumber>
    </recommendedName>
    <alternativeName>
        <fullName evidence="5">NADH dehydrogenase I subunit N</fullName>
    </alternativeName>
    <alternativeName>
        <fullName evidence="5">NDH-1 subunit N</fullName>
    </alternativeName>
</protein>
<feature type="transmembrane region" description="Helical" evidence="5">
    <location>
        <begin position="399"/>
        <end position="419"/>
    </location>
</feature>
<evidence type="ECO:0000256" key="2">
    <source>
        <dbReference type="ARBA" id="ARBA00022692"/>
    </source>
</evidence>
<keyword evidence="5" id="KW-0830">Ubiquinone</keyword>
<keyword evidence="5" id="KW-0520">NAD</keyword>
<feature type="transmembrane region" description="Helical" evidence="5">
    <location>
        <begin position="6"/>
        <end position="26"/>
    </location>
</feature>
<dbReference type="GO" id="GO:0050136">
    <property type="term" value="F:NADH dehydrogenase (quinone) (non-electrogenic) activity"/>
    <property type="evidence" value="ECO:0007669"/>
    <property type="project" value="UniProtKB-UniRule"/>
</dbReference>
<feature type="transmembrane region" description="Helical" evidence="5">
    <location>
        <begin position="269"/>
        <end position="286"/>
    </location>
</feature>
<dbReference type="GO" id="GO:0042773">
    <property type="term" value="P:ATP synthesis coupled electron transport"/>
    <property type="evidence" value="ECO:0007669"/>
    <property type="project" value="InterPro"/>
</dbReference>
<feature type="transmembrane region" description="Helical" evidence="5">
    <location>
        <begin position="200"/>
        <end position="223"/>
    </location>
</feature>
<proteinExistence type="inferred from homology"/>
<evidence type="ECO:0000256" key="6">
    <source>
        <dbReference type="RuleBase" id="RU000320"/>
    </source>
</evidence>
<dbReference type="EMBL" id="PNIK01000068">
    <property type="protein sequence ID" value="PMP66703.1"/>
    <property type="molecule type" value="Genomic_DNA"/>
</dbReference>
<comment type="catalytic activity">
    <reaction evidence="5">
        <text>a quinone + NADH + 5 H(+)(in) = a quinol + NAD(+) + 4 H(+)(out)</text>
        <dbReference type="Rhea" id="RHEA:57888"/>
        <dbReference type="ChEBI" id="CHEBI:15378"/>
        <dbReference type="ChEBI" id="CHEBI:24646"/>
        <dbReference type="ChEBI" id="CHEBI:57540"/>
        <dbReference type="ChEBI" id="CHEBI:57945"/>
        <dbReference type="ChEBI" id="CHEBI:132124"/>
    </reaction>
</comment>
<feature type="transmembrane region" description="Helical" evidence="5">
    <location>
        <begin position="125"/>
        <end position="145"/>
    </location>
</feature>
<dbReference type="InterPro" id="IPR010096">
    <property type="entry name" value="NADH-Q_OxRdtase_suN/2"/>
</dbReference>
<dbReference type="PANTHER" id="PTHR22773">
    <property type="entry name" value="NADH DEHYDROGENASE"/>
    <property type="match status" value="1"/>
</dbReference>
<keyword evidence="3 5" id="KW-1133">Transmembrane helix</keyword>
<feature type="transmembrane region" description="Helical" evidence="5">
    <location>
        <begin position="440"/>
        <end position="459"/>
    </location>
</feature>
<dbReference type="HAMAP" id="MF_00445">
    <property type="entry name" value="NDH1_NuoN_1"/>
    <property type="match status" value="1"/>
</dbReference>
<feature type="transmembrane region" description="Helical" evidence="5">
    <location>
        <begin position="235"/>
        <end position="257"/>
    </location>
</feature>
<keyword evidence="2 5" id="KW-0812">Transmembrane</keyword>
<evidence type="ECO:0000313" key="8">
    <source>
        <dbReference type="EMBL" id="PMP66703.1"/>
    </source>
</evidence>
<dbReference type="GO" id="GO:0012505">
    <property type="term" value="C:endomembrane system"/>
    <property type="evidence" value="ECO:0007669"/>
    <property type="project" value="UniProtKB-SubCell"/>
</dbReference>
<comment type="subunit">
    <text evidence="5">NDH-1 is composed of 14 different subunits. Subunits NuoA, H, J, K, L, M, N constitute the membrane sector of the complex.</text>
</comment>
<dbReference type="Pfam" id="PF00361">
    <property type="entry name" value="Proton_antipo_M"/>
    <property type="match status" value="1"/>
</dbReference>
<name>A0A2N7PN22_9BACT</name>
<feature type="transmembrane region" description="Helical" evidence="5">
    <location>
        <begin position="322"/>
        <end position="343"/>
    </location>
</feature>